<dbReference type="Pfam" id="PF00078">
    <property type="entry name" value="RVT_1"/>
    <property type="match status" value="1"/>
</dbReference>
<dbReference type="CDD" id="cd01650">
    <property type="entry name" value="RT_nLTR_like"/>
    <property type="match status" value="1"/>
</dbReference>
<evidence type="ECO:0000256" key="1">
    <source>
        <dbReference type="SAM" id="Coils"/>
    </source>
</evidence>
<dbReference type="Pfam" id="PF03372">
    <property type="entry name" value="Exo_endo_phos"/>
    <property type="match status" value="1"/>
</dbReference>
<organism evidence="3 4">
    <name type="scientific">Acyrthosiphon pisum</name>
    <name type="common">Pea aphid</name>
    <dbReference type="NCBI Taxonomy" id="7029"/>
    <lineage>
        <taxon>Eukaryota</taxon>
        <taxon>Metazoa</taxon>
        <taxon>Ecdysozoa</taxon>
        <taxon>Arthropoda</taxon>
        <taxon>Hexapoda</taxon>
        <taxon>Insecta</taxon>
        <taxon>Pterygota</taxon>
        <taxon>Neoptera</taxon>
        <taxon>Paraneoptera</taxon>
        <taxon>Hemiptera</taxon>
        <taxon>Sternorrhyncha</taxon>
        <taxon>Aphidomorpha</taxon>
        <taxon>Aphidoidea</taxon>
        <taxon>Aphididae</taxon>
        <taxon>Macrosiphini</taxon>
        <taxon>Acyrthosiphon</taxon>
    </lineage>
</organism>
<reference evidence="4" key="1">
    <citation type="submission" date="2010-06" db="EMBL/GenBank/DDBJ databases">
        <authorList>
            <person name="Jiang H."/>
            <person name="Abraham K."/>
            <person name="Ali S."/>
            <person name="Alsbrooks S.L."/>
            <person name="Anim B.N."/>
            <person name="Anosike U.S."/>
            <person name="Attaway T."/>
            <person name="Bandaranaike D.P."/>
            <person name="Battles P.K."/>
            <person name="Bell S.N."/>
            <person name="Bell A.V."/>
            <person name="Beltran B."/>
            <person name="Bickham C."/>
            <person name="Bustamante Y."/>
            <person name="Caleb T."/>
            <person name="Canada A."/>
            <person name="Cardenas V."/>
            <person name="Carter K."/>
            <person name="Chacko J."/>
            <person name="Chandrabose M.N."/>
            <person name="Chavez D."/>
            <person name="Chavez A."/>
            <person name="Chen L."/>
            <person name="Chu H.-S."/>
            <person name="Claassen K.J."/>
            <person name="Cockrell R."/>
            <person name="Collins M."/>
            <person name="Cooper J.A."/>
            <person name="Cree A."/>
            <person name="Curry S.M."/>
            <person name="Da Y."/>
            <person name="Dao M.D."/>
            <person name="Das B."/>
            <person name="Davila M.-L."/>
            <person name="Davy-Carroll L."/>
            <person name="Denson S."/>
            <person name="Dinh H."/>
            <person name="Ebong V.E."/>
            <person name="Edwards J.R."/>
            <person name="Egan A."/>
            <person name="El-Daye J."/>
            <person name="Escobedo L."/>
            <person name="Fernandez S."/>
            <person name="Fernando P.R."/>
            <person name="Flagg N."/>
            <person name="Forbes L.D."/>
            <person name="Fowler R.G."/>
            <person name="Fu Q."/>
            <person name="Gabisi R.A."/>
            <person name="Ganer J."/>
            <person name="Garbino Pronczuk A."/>
            <person name="Garcia R.M."/>
            <person name="Garner T."/>
            <person name="Garrett T.E."/>
            <person name="Gonzalez D.A."/>
            <person name="Hamid H."/>
            <person name="Hawkins E.S."/>
            <person name="Hirani K."/>
            <person name="Hogues M.E."/>
            <person name="Hollins B."/>
            <person name="Hsiao C.-H."/>
            <person name="Jabil R."/>
            <person name="James M.L."/>
            <person name="Jhangiani S.N."/>
            <person name="Johnson B."/>
            <person name="Johnson Q."/>
            <person name="Joshi V."/>
            <person name="Kalu J.B."/>
            <person name="Kam C."/>
            <person name="Kashfia A."/>
            <person name="Keebler J."/>
            <person name="Kisamo H."/>
            <person name="Kovar C.L."/>
            <person name="Lago L.A."/>
            <person name="Lai C.-Y."/>
            <person name="Laidlaw J."/>
            <person name="Lara F."/>
            <person name="Le T.-K."/>
            <person name="Lee S.L."/>
            <person name="Legall F.H."/>
            <person name="Lemon S.J."/>
            <person name="Lewis L.R."/>
            <person name="Li B."/>
            <person name="Liu Y."/>
            <person name="Liu Y.-S."/>
            <person name="Lopez J."/>
            <person name="Lozado R.J."/>
            <person name="Lu J."/>
            <person name="Madu R.C."/>
            <person name="Maheshwari M."/>
            <person name="Maheshwari R."/>
            <person name="Malloy K."/>
            <person name="Martinez E."/>
            <person name="Mathew T."/>
            <person name="Mercado I.C."/>
            <person name="Mercado C."/>
            <person name="Meyer B."/>
            <person name="Montgomery K."/>
            <person name="Morgan M.B."/>
            <person name="Munidasa M."/>
            <person name="Nazareth L.V."/>
            <person name="Nelson J."/>
            <person name="Ng B.M."/>
            <person name="Nguyen N.B."/>
            <person name="Nguyen P.Q."/>
            <person name="Nguyen T."/>
            <person name="Obregon M."/>
            <person name="Okwuonu G.O."/>
            <person name="Onwere C.G."/>
            <person name="Orozco G."/>
            <person name="Parra A."/>
            <person name="Patel S."/>
            <person name="Patil S."/>
            <person name="Perez A."/>
            <person name="Perez Y."/>
            <person name="Pham C."/>
            <person name="Primus E.L."/>
            <person name="Pu L.-L."/>
            <person name="Puazo M."/>
            <person name="Qin X."/>
            <person name="Quiroz J.B."/>
            <person name="Reese J."/>
            <person name="Richards S."/>
            <person name="Rives C.M."/>
            <person name="Robberts R."/>
            <person name="Ruiz S.J."/>
            <person name="Ruiz M.J."/>
            <person name="Santibanez J."/>
            <person name="Schneider B.W."/>
            <person name="Sisson I."/>
            <person name="Smith M."/>
            <person name="Sodergren E."/>
            <person name="Song X.-Z."/>
            <person name="Song B.B."/>
            <person name="Summersgill H."/>
            <person name="Thelus R."/>
            <person name="Thornton R.D."/>
            <person name="Trejos Z.Y."/>
            <person name="Usmani K."/>
            <person name="Vattathil S."/>
            <person name="Villasana D."/>
            <person name="Walker D.L."/>
            <person name="Wang S."/>
            <person name="Wang K."/>
            <person name="White C.S."/>
            <person name="Williams A.C."/>
            <person name="Williamson J."/>
            <person name="Wilson K."/>
            <person name="Woghiren I.O."/>
            <person name="Woodworth J.R."/>
            <person name="Worley K.C."/>
            <person name="Wright R.A."/>
            <person name="Wu W."/>
            <person name="Young L."/>
            <person name="Zhang L."/>
            <person name="Zhang J."/>
            <person name="Zhu Y."/>
            <person name="Muzny D.M."/>
            <person name="Weinstock G."/>
            <person name="Gibbs R.A."/>
        </authorList>
    </citation>
    <scope>NUCLEOTIDE SEQUENCE [LARGE SCALE GENOMIC DNA]</scope>
    <source>
        <strain evidence="4">LSR1</strain>
    </source>
</reference>
<dbReference type="OrthoDB" id="6622538at2759"/>
<dbReference type="EnsemblMetazoa" id="XM_016803958.1">
    <property type="protein sequence ID" value="XP_016659447.1"/>
    <property type="gene ID" value="LOC107883620"/>
</dbReference>
<dbReference type="KEGG" id="api:107883620"/>
<dbReference type="Gene3D" id="3.60.10.10">
    <property type="entry name" value="Endonuclease/exonuclease/phosphatase"/>
    <property type="match status" value="1"/>
</dbReference>
<dbReference type="InterPro" id="IPR005135">
    <property type="entry name" value="Endo/exonuclease/phosphatase"/>
</dbReference>
<dbReference type="GO" id="GO:0003824">
    <property type="term" value="F:catalytic activity"/>
    <property type="evidence" value="ECO:0007669"/>
    <property type="project" value="InterPro"/>
</dbReference>
<dbReference type="InterPro" id="IPR043502">
    <property type="entry name" value="DNA/RNA_pol_sf"/>
</dbReference>
<evidence type="ECO:0000259" key="2">
    <source>
        <dbReference type="PROSITE" id="PS50878"/>
    </source>
</evidence>
<name>A0A8R2H607_ACYPI</name>
<dbReference type="PANTHER" id="PTHR19446">
    <property type="entry name" value="REVERSE TRANSCRIPTASES"/>
    <property type="match status" value="1"/>
</dbReference>
<feature type="coiled-coil region" evidence="1">
    <location>
        <begin position="529"/>
        <end position="577"/>
    </location>
</feature>
<dbReference type="InterPro" id="IPR036691">
    <property type="entry name" value="Endo/exonu/phosph_ase_sf"/>
</dbReference>
<dbReference type="SUPFAM" id="SSF56672">
    <property type="entry name" value="DNA/RNA polymerases"/>
    <property type="match status" value="1"/>
</dbReference>
<reference evidence="3" key="2">
    <citation type="submission" date="2022-06" db="UniProtKB">
        <authorList>
            <consortium name="EnsemblMetazoa"/>
        </authorList>
    </citation>
    <scope>IDENTIFICATION</scope>
</reference>
<dbReference type="GeneID" id="107883620"/>
<dbReference type="CDD" id="cd09076">
    <property type="entry name" value="L1-EN"/>
    <property type="match status" value="1"/>
</dbReference>
<dbReference type="GO" id="GO:0071897">
    <property type="term" value="P:DNA biosynthetic process"/>
    <property type="evidence" value="ECO:0007669"/>
    <property type="project" value="UniProtKB-ARBA"/>
</dbReference>
<dbReference type="Proteomes" id="UP000007819">
    <property type="component" value="Chromosome A1"/>
</dbReference>
<accession>A0A8R2H607</accession>
<keyword evidence="1" id="KW-0175">Coiled coil</keyword>
<dbReference type="SUPFAM" id="SSF56219">
    <property type="entry name" value="DNase I-like"/>
    <property type="match status" value="1"/>
</dbReference>
<sequence>MATMSKNSSAKATEIRCRSMPNLKFNFTSDIRKPELSAHHSKGLLDGRLCVSAPNIPVYPNLAGEAAADIGCQSTPNLKFSFTNDIQRPESSKNCDFMSLLDGRLCASTPNISVRPKLPGETAADIVSTTLTLSSWRGTALQFWGLSVGSTTRPREKHSVKKPSKKPRNWIENGKQLESENGLRIGTWNVKTLNKPGALQYVLDAYNNYTIDILAVQEIRWPNSGNLKKDNITIFYSGTTSGRHENGVGFIVHDKTLPNVKTFSAFNDRICYIRIAGKIFDLIIINCYAPTEEKDEDIKDKFYEELERVYDTLPLHCIKIVVGDMNAKVGREHIYRPVIGPNSLHETSNGNGTRLINFAHSKNCIISSTYFPRKNIHKVTWKSPDGRTFNQIDHILIDRRFRGCIRNVRTYRGADADSDHYLVYAKFNLRLATKWNLEKRKPTIKYDIQKLNDIEINHNYIERIAHELQYNNINQVNHSSEIDTMWNRTKGAVVNSATEILGIKLKERNKNWFNDLCKNAIIRRNELRKKALQNTSDECLREYEEQRKLTNKVLRREKRLNEKKKIEEIENNRYNAKKFFKMTGEVKVGFKPQTRILVDGTGTMITEERQVISQFKEHFEDLLNRPSVGQGLNPSEDCLTAEIDIEAPKYEEIENLIKKLKNNKAPGEDSIVAELLKKGGTMLVSKITEIIKTIWKTETIPEEWKTAIICPIFKKGNPTKTENYRGISLLDTCYKILTTLILERLNPYVEEIVGNYQCGFRRGKSTTDHVFALRQIMSKYYEFGKDLHLVFVDYKQAYDSVDREEIWKTLVILGIPKKYVNLIKA</sequence>
<dbReference type="PROSITE" id="PS50878">
    <property type="entry name" value="RT_POL"/>
    <property type="match status" value="1"/>
</dbReference>
<dbReference type="AlphaFoldDB" id="A0A8R2H607"/>
<dbReference type="RefSeq" id="XP_016659447.1">
    <property type="nucleotide sequence ID" value="XM_016803958.1"/>
</dbReference>
<protein>
    <recommendedName>
        <fullName evidence="2">Reverse transcriptase domain-containing protein</fullName>
    </recommendedName>
</protein>
<dbReference type="InterPro" id="IPR000477">
    <property type="entry name" value="RT_dom"/>
</dbReference>
<keyword evidence="4" id="KW-1185">Reference proteome</keyword>
<feature type="domain" description="Reverse transcriptase" evidence="2">
    <location>
        <begin position="693"/>
        <end position="825"/>
    </location>
</feature>
<evidence type="ECO:0000313" key="4">
    <source>
        <dbReference type="Proteomes" id="UP000007819"/>
    </source>
</evidence>
<evidence type="ECO:0000313" key="3">
    <source>
        <dbReference type="EnsemblMetazoa" id="XP_016659447.1"/>
    </source>
</evidence>
<proteinExistence type="predicted"/>